<sequence length="620" mass="70332">MSALPLSLQMQPVSSKSPISRETDSKNKGVTLPRKSKSNNTRTGAAGGSRGSNVKWNVLPKIGETLHPRKHSMNVTYTDSTHVFYDPRYNRRLNKVDVFMQFNEQCPLEDVVTMAHTRLESFAKFLNYYYESRKFMMSDTDKFTESSHFPGEIDGINFQEVDYLVQLWHLQCLRFLNQTKSLLFSSGVVKSLLQRRQNMKHGFGHGQFDDTDILVIRSDMSDSFWGWQVAYDEPSLNVIDYVLDVSLLSRNVERGLTRQSSTKKLSVRDIMGRSAEDIADSSSSTDSLEHQNQSDSDISSTNTTESPERDSFAAARQPPASSSKFFKAAHAGSSGIVHFFKKKSTSGLSTTPSMVDIGTTPNTDPLSTPPPSADGTSTFTLKNKWLENHYSRKLSNFLSVHTPPHYHAPTPSSSEEDVDEKKMIDYKLQYLKIKLPFNDNSIPSILCPSLWFHLRFDKWKTVLEEFYRCLIPGGSLQTENFDFKGSSIDSEDQCSLGTTRELRKILEAASLEAMKDNIQVLPMRHLVFLLNEIGFVNVKCCVMSLTRGDMTNDLGCVYEFLSMYHYDTIIRRHLWDPSLFPENTNPATFPLRYFNEHNGKVDTHVGALRLVCITAEKPLK</sequence>
<feature type="compositionally biased region" description="Polar residues" evidence="1">
    <location>
        <begin position="8"/>
        <end position="18"/>
    </location>
</feature>
<accession>A0ABX6EQG6</accession>
<feature type="compositionally biased region" description="Polar residues" evidence="1">
    <location>
        <begin position="280"/>
        <end position="305"/>
    </location>
</feature>
<keyword evidence="4" id="KW-1185">Reference proteome</keyword>
<evidence type="ECO:0000313" key="4">
    <source>
        <dbReference type="Proteomes" id="UP000422736"/>
    </source>
</evidence>
<feature type="region of interest" description="Disordered" evidence="1">
    <location>
        <begin position="277"/>
        <end position="318"/>
    </location>
</feature>
<proteinExistence type="predicted"/>
<gene>
    <name evidence="3" type="ORF">FIM1_1132</name>
</gene>
<dbReference type="Pfam" id="PF08241">
    <property type="entry name" value="Methyltransf_11"/>
    <property type="match status" value="1"/>
</dbReference>
<feature type="domain" description="Methyltransferase type 11" evidence="2">
    <location>
        <begin position="424"/>
        <end position="476"/>
    </location>
</feature>
<feature type="region of interest" description="Disordered" evidence="1">
    <location>
        <begin position="1"/>
        <end position="53"/>
    </location>
</feature>
<dbReference type="Gene3D" id="3.40.50.150">
    <property type="entry name" value="Vaccinia Virus protein VP39"/>
    <property type="match status" value="1"/>
</dbReference>
<dbReference type="Proteomes" id="UP000422736">
    <property type="component" value="Chromosome 2"/>
</dbReference>
<dbReference type="EMBL" id="CP015055">
    <property type="protein sequence ID" value="QGN14471.1"/>
    <property type="molecule type" value="Genomic_DNA"/>
</dbReference>
<protein>
    <submittedName>
        <fullName evidence="3">YBR225W</fullName>
    </submittedName>
</protein>
<evidence type="ECO:0000313" key="3">
    <source>
        <dbReference type="EMBL" id="QGN14471.1"/>
    </source>
</evidence>
<evidence type="ECO:0000256" key="1">
    <source>
        <dbReference type="SAM" id="MobiDB-lite"/>
    </source>
</evidence>
<evidence type="ECO:0000259" key="2">
    <source>
        <dbReference type="Pfam" id="PF08241"/>
    </source>
</evidence>
<name>A0ABX6EQG6_KLUMA</name>
<dbReference type="InterPro" id="IPR029063">
    <property type="entry name" value="SAM-dependent_MTases_sf"/>
</dbReference>
<dbReference type="InterPro" id="IPR013216">
    <property type="entry name" value="Methyltransf_11"/>
</dbReference>
<reference evidence="3 4" key="1">
    <citation type="submission" date="2016-03" db="EMBL/GenBank/DDBJ databases">
        <title>How can Kluyveromyces marxianus grow so fast - potential evolutionary course in Saccharomyces Complex revealed by comparative genomics.</title>
        <authorList>
            <person name="Mo W."/>
            <person name="Lu W."/>
            <person name="Yang X."/>
            <person name="Qi J."/>
            <person name="Lv H."/>
        </authorList>
    </citation>
    <scope>NUCLEOTIDE SEQUENCE [LARGE SCALE GENOMIC DNA]</scope>
    <source>
        <strain evidence="3 4">FIM1</strain>
    </source>
</reference>
<organism evidence="3 4">
    <name type="scientific">Kluyveromyces marxianus</name>
    <name type="common">Yeast</name>
    <name type="synonym">Candida kefyr</name>
    <dbReference type="NCBI Taxonomy" id="4911"/>
    <lineage>
        <taxon>Eukaryota</taxon>
        <taxon>Fungi</taxon>
        <taxon>Dikarya</taxon>
        <taxon>Ascomycota</taxon>
        <taxon>Saccharomycotina</taxon>
        <taxon>Saccharomycetes</taxon>
        <taxon>Saccharomycetales</taxon>
        <taxon>Saccharomycetaceae</taxon>
        <taxon>Kluyveromyces</taxon>
    </lineage>
</organism>
<dbReference type="SUPFAM" id="SSF53335">
    <property type="entry name" value="S-adenosyl-L-methionine-dependent methyltransferases"/>
    <property type="match status" value="1"/>
</dbReference>